<keyword evidence="7" id="KW-1185">Reference proteome</keyword>
<dbReference type="GO" id="GO:0003735">
    <property type="term" value="F:structural constituent of ribosome"/>
    <property type="evidence" value="ECO:0007669"/>
    <property type="project" value="InterPro"/>
</dbReference>
<sequence length="145" mass="16461">MRTTYIAKPSEVERKWHIIDATGKTLGRLASEAAALIRGKHKPEFTPHVDGGDFVIVINAEKITLTGKKMENKKYYRHSMHQGGLKVTVAQDLLRTYPERMIEFAIHGMLPKTRQGEKMKLRLKAYAGAEHPHAAQKPEVYELRG</sequence>
<dbReference type="InterPro" id="IPR005823">
    <property type="entry name" value="Ribosomal_uL13_bac-type"/>
</dbReference>
<comment type="caution">
    <text evidence="6">The sequence shown here is derived from an EMBL/GenBank/DDBJ whole genome shotgun (WGS) entry which is preliminary data.</text>
</comment>
<comment type="function">
    <text evidence="5">This protein is one of the early assembly proteins of the 50S ribosomal subunit, although it is not seen to bind rRNA by itself. It is important during the early stages of 50S assembly.</text>
</comment>
<evidence type="ECO:0000256" key="3">
    <source>
        <dbReference type="ARBA" id="ARBA00023274"/>
    </source>
</evidence>
<keyword evidence="2 5" id="KW-0689">Ribosomal protein</keyword>
<dbReference type="CDD" id="cd00392">
    <property type="entry name" value="Ribosomal_L13"/>
    <property type="match status" value="1"/>
</dbReference>
<dbReference type="OrthoDB" id="9801330at2"/>
<gene>
    <name evidence="5" type="primary">rplM</name>
    <name evidence="6" type="ORF">EJP82_23160</name>
</gene>
<evidence type="ECO:0000313" key="7">
    <source>
        <dbReference type="Proteomes" id="UP000279446"/>
    </source>
</evidence>
<dbReference type="PIRSF" id="PIRSF002181">
    <property type="entry name" value="Ribosomal_L13"/>
    <property type="match status" value="1"/>
</dbReference>
<comment type="subunit">
    <text evidence="5">Part of the 50S ribosomal subunit.</text>
</comment>
<evidence type="ECO:0000256" key="4">
    <source>
        <dbReference type="ARBA" id="ARBA00035201"/>
    </source>
</evidence>
<dbReference type="GO" id="GO:0022625">
    <property type="term" value="C:cytosolic large ribosomal subunit"/>
    <property type="evidence" value="ECO:0007669"/>
    <property type="project" value="TreeGrafter"/>
</dbReference>
<keyword evidence="3 5" id="KW-0687">Ribonucleoprotein</keyword>
<evidence type="ECO:0000313" key="6">
    <source>
        <dbReference type="EMBL" id="RUT41721.1"/>
    </source>
</evidence>
<evidence type="ECO:0000256" key="1">
    <source>
        <dbReference type="ARBA" id="ARBA00006227"/>
    </source>
</evidence>
<dbReference type="HAMAP" id="MF_01366">
    <property type="entry name" value="Ribosomal_uL13"/>
    <property type="match status" value="1"/>
</dbReference>
<dbReference type="Pfam" id="PF00572">
    <property type="entry name" value="Ribosomal_L13"/>
    <property type="match status" value="1"/>
</dbReference>
<dbReference type="EMBL" id="RZNY01000028">
    <property type="protein sequence ID" value="RUT41721.1"/>
    <property type="molecule type" value="Genomic_DNA"/>
</dbReference>
<dbReference type="Gene3D" id="3.90.1180.10">
    <property type="entry name" value="Ribosomal protein L13"/>
    <property type="match status" value="1"/>
</dbReference>
<dbReference type="AlphaFoldDB" id="A0A3S1BIE7"/>
<proteinExistence type="inferred from homology"/>
<dbReference type="SUPFAM" id="SSF52161">
    <property type="entry name" value="Ribosomal protein L13"/>
    <property type="match status" value="1"/>
</dbReference>
<dbReference type="PANTHER" id="PTHR11545:SF2">
    <property type="entry name" value="LARGE RIBOSOMAL SUBUNIT PROTEIN UL13M"/>
    <property type="match status" value="1"/>
</dbReference>
<name>A0A3S1BIE7_9BACL</name>
<dbReference type="GO" id="GO:0003729">
    <property type="term" value="F:mRNA binding"/>
    <property type="evidence" value="ECO:0007669"/>
    <property type="project" value="TreeGrafter"/>
</dbReference>
<dbReference type="FunFam" id="3.90.1180.10:FF:000001">
    <property type="entry name" value="50S ribosomal protein L13"/>
    <property type="match status" value="1"/>
</dbReference>
<dbReference type="RefSeq" id="WP_127194434.1">
    <property type="nucleotide sequence ID" value="NZ_JAUSSS010000017.1"/>
</dbReference>
<organism evidence="6 7">
    <name type="scientific">Paenibacillus anaericanus</name>
    <dbReference type="NCBI Taxonomy" id="170367"/>
    <lineage>
        <taxon>Bacteria</taxon>
        <taxon>Bacillati</taxon>
        <taxon>Bacillota</taxon>
        <taxon>Bacilli</taxon>
        <taxon>Bacillales</taxon>
        <taxon>Paenibacillaceae</taxon>
        <taxon>Paenibacillus</taxon>
    </lineage>
</organism>
<dbReference type="InterPro" id="IPR036899">
    <property type="entry name" value="Ribosomal_uL13_sf"/>
</dbReference>
<dbReference type="GO" id="GO:0017148">
    <property type="term" value="P:negative regulation of translation"/>
    <property type="evidence" value="ECO:0007669"/>
    <property type="project" value="TreeGrafter"/>
</dbReference>
<comment type="similarity">
    <text evidence="1 5">Belongs to the universal ribosomal protein uL13 family.</text>
</comment>
<evidence type="ECO:0000256" key="2">
    <source>
        <dbReference type="ARBA" id="ARBA00022980"/>
    </source>
</evidence>
<evidence type="ECO:0000256" key="5">
    <source>
        <dbReference type="HAMAP-Rule" id="MF_01366"/>
    </source>
</evidence>
<accession>A0A3S1BIE7</accession>
<dbReference type="PANTHER" id="PTHR11545">
    <property type="entry name" value="RIBOSOMAL PROTEIN L13"/>
    <property type="match status" value="1"/>
</dbReference>
<dbReference type="InterPro" id="IPR005822">
    <property type="entry name" value="Ribosomal_uL13"/>
</dbReference>
<dbReference type="Proteomes" id="UP000279446">
    <property type="component" value="Unassembled WGS sequence"/>
</dbReference>
<protein>
    <recommendedName>
        <fullName evidence="4 5">Large ribosomal subunit protein uL13</fullName>
    </recommendedName>
</protein>
<dbReference type="GO" id="GO:0006412">
    <property type="term" value="P:translation"/>
    <property type="evidence" value="ECO:0007669"/>
    <property type="project" value="UniProtKB-UniRule"/>
</dbReference>
<reference evidence="6 7" key="1">
    <citation type="submission" date="2018-12" db="EMBL/GenBank/DDBJ databases">
        <authorList>
            <person name="Sun L."/>
            <person name="Chen Z."/>
        </authorList>
    </citation>
    <scope>NUCLEOTIDE SEQUENCE [LARGE SCALE GENOMIC DNA]</scope>
    <source>
        <strain evidence="6 7">DSM 15890</strain>
    </source>
</reference>
<dbReference type="NCBIfam" id="TIGR01066">
    <property type="entry name" value="rplM_bact"/>
    <property type="match status" value="1"/>
</dbReference>